<reference evidence="4 5" key="1">
    <citation type="submission" date="2016-11" db="EMBL/GenBank/DDBJ databases">
        <authorList>
            <person name="Jaros S."/>
            <person name="Januszkiewicz K."/>
            <person name="Wedrychowicz H."/>
        </authorList>
    </citation>
    <scope>NUCLEOTIDE SEQUENCE [LARGE SCALE GENOMIC DNA]</scope>
    <source>
        <strain evidence="4 5">DSM 26897</strain>
    </source>
</reference>
<protein>
    <submittedName>
        <fullName evidence="4">Metallo-beta-lactamase family protein</fullName>
    </submittedName>
</protein>
<accession>A0A1M5A913</accession>
<dbReference type="Pfam" id="PF10996">
    <property type="entry name" value="Beta-Casp"/>
    <property type="match status" value="1"/>
</dbReference>
<dbReference type="InterPro" id="IPR022712">
    <property type="entry name" value="Beta_Casp"/>
</dbReference>
<dbReference type="RefSeq" id="WP_073042404.1">
    <property type="nucleotide sequence ID" value="NZ_FQUO01000006.1"/>
</dbReference>
<dbReference type="Pfam" id="PF00753">
    <property type="entry name" value="Lactamase_B"/>
    <property type="match status" value="1"/>
</dbReference>
<dbReference type="InterPro" id="IPR036866">
    <property type="entry name" value="RibonucZ/Hydroxyglut_hydro"/>
</dbReference>
<dbReference type="InterPro" id="IPR001279">
    <property type="entry name" value="Metallo-B-lactamas"/>
</dbReference>
<proteinExistence type="predicted"/>
<dbReference type="EMBL" id="FQUO01000006">
    <property type="protein sequence ID" value="SHF26768.1"/>
    <property type="molecule type" value="Genomic_DNA"/>
</dbReference>
<dbReference type="SMART" id="SM00849">
    <property type="entry name" value="Lactamase_B"/>
    <property type="match status" value="1"/>
</dbReference>
<dbReference type="Proteomes" id="UP000184368">
    <property type="component" value="Unassembled WGS sequence"/>
</dbReference>
<sequence>MKLAFHGAAQTVTGSKHLLTLENGKKILLDCGMFQGMGKQTDDLNERFGFRPDTIDCVILSHAHIDHTGLLPKLIKEGFNGPIWCTPATKDLTEILLHDSAEIQQYEADWINKKRKAQDRPLYEPLYTTDDVATTIQLMQTVGYNEWFSPLEDVEVLFTNTGHLVGSAAVNLKVKEGTKETTICFSGDVGRYRSVLLQPPAEFPQADYIILESTYGNSYHDITAGHVDDLQRWIKTTCTKKGGKLVIPAFSVGRTQEILYALNQLSLEKRLPEVKVYVDSPLSMKATEAIKQYTDDFNDRLQQVLKIDDDPFHFEGLNYVESVEDSRKLVDLEEPCVIISASGTADAGRVRHHIGGCLADEKNTVLMAGYCGAQSLGGQLLSGAKEVEIFGEAAAVSVEVGKLASLSAHGDADDLVRFLGCQDAEKIKTIFLVHGEHEVQKEFAERLHRKGYEHITIPGHHEEVEL</sequence>
<dbReference type="Gene3D" id="3.60.15.10">
    <property type="entry name" value="Ribonuclease Z/Hydroxyacylglutathione hydrolase-like"/>
    <property type="match status" value="1"/>
</dbReference>
<feature type="domain" description="Metallo-beta-lactamase" evidence="2">
    <location>
        <begin position="13"/>
        <end position="226"/>
    </location>
</feature>
<keyword evidence="5" id="KW-1185">Reference proteome</keyword>
<evidence type="ECO:0000259" key="2">
    <source>
        <dbReference type="SMART" id="SM00849"/>
    </source>
</evidence>
<keyword evidence="1" id="KW-0378">Hydrolase</keyword>
<evidence type="ECO:0000259" key="3">
    <source>
        <dbReference type="SMART" id="SM01027"/>
    </source>
</evidence>
<name>A0A1M5A913_9BACT</name>
<dbReference type="CDD" id="cd16295">
    <property type="entry name" value="TTHA0252-CPSF-like_MBL-fold"/>
    <property type="match status" value="1"/>
</dbReference>
<dbReference type="PANTHER" id="PTHR11203:SF37">
    <property type="entry name" value="INTEGRATOR COMPLEX SUBUNIT 11"/>
    <property type="match status" value="1"/>
</dbReference>
<dbReference type="InterPro" id="IPR011108">
    <property type="entry name" value="RMMBL"/>
</dbReference>
<organism evidence="4 5">
    <name type="scientific">Cnuella takakiae</name>
    <dbReference type="NCBI Taxonomy" id="1302690"/>
    <lineage>
        <taxon>Bacteria</taxon>
        <taxon>Pseudomonadati</taxon>
        <taxon>Bacteroidota</taxon>
        <taxon>Chitinophagia</taxon>
        <taxon>Chitinophagales</taxon>
        <taxon>Chitinophagaceae</taxon>
        <taxon>Cnuella</taxon>
    </lineage>
</organism>
<dbReference type="PANTHER" id="PTHR11203">
    <property type="entry name" value="CLEAVAGE AND POLYADENYLATION SPECIFICITY FACTOR FAMILY MEMBER"/>
    <property type="match status" value="1"/>
</dbReference>
<dbReference type="OrthoDB" id="9803916at2"/>
<evidence type="ECO:0000313" key="4">
    <source>
        <dbReference type="EMBL" id="SHF26768.1"/>
    </source>
</evidence>
<dbReference type="SUPFAM" id="SSF56281">
    <property type="entry name" value="Metallo-hydrolase/oxidoreductase"/>
    <property type="match status" value="1"/>
</dbReference>
<dbReference type="GO" id="GO:0016787">
    <property type="term" value="F:hydrolase activity"/>
    <property type="evidence" value="ECO:0007669"/>
    <property type="project" value="UniProtKB-KW"/>
</dbReference>
<dbReference type="InterPro" id="IPR050698">
    <property type="entry name" value="MBL"/>
</dbReference>
<dbReference type="GO" id="GO:0004521">
    <property type="term" value="F:RNA endonuclease activity"/>
    <property type="evidence" value="ECO:0007669"/>
    <property type="project" value="TreeGrafter"/>
</dbReference>
<evidence type="ECO:0000256" key="1">
    <source>
        <dbReference type="ARBA" id="ARBA00022801"/>
    </source>
</evidence>
<dbReference type="AlphaFoldDB" id="A0A1M5A913"/>
<dbReference type="Pfam" id="PF07521">
    <property type="entry name" value="RMMBL"/>
    <property type="match status" value="1"/>
</dbReference>
<dbReference type="SMART" id="SM01027">
    <property type="entry name" value="Beta-Casp"/>
    <property type="match status" value="1"/>
</dbReference>
<gene>
    <name evidence="4" type="ORF">SAMN05444008_106167</name>
</gene>
<dbReference type="Gene3D" id="3.40.50.10890">
    <property type="match status" value="1"/>
</dbReference>
<feature type="domain" description="Beta-Casp" evidence="3">
    <location>
        <begin position="255"/>
        <end position="380"/>
    </location>
</feature>
<evidence type="ECO:0000313" key="5">
    <source>
        <dbReference type="Proteomes" id="UP000184368"/>
    </source>
</evidence>